<dbReference type="RefSeq" id="WP_176069310.1">
    <property type="nucleotide sequence ID" value="NZ_JABWMJ010000005.1"/>
</dbReference>
<sequence>MDARTIPVVAGGALRRLAVAALVALAGASAAAAPRTLPAEVDAALARADVPRDAFVAVVQEVGARTPRLAWRTDVGVNPASLMKLLTTFAALDMLGPAYTWSTPVWLNGRVDAGVLNGDLVIKGSGDPKLVLERVWLLLRRVQQLGVREIRGDIVLDRSAFWGVEQNPGDFDGEALRPYNVAADALLINYKSLVLTFQADPSRKTALVSADPPLAGVEIDATVPLSSLPCDDWRAALKADFSDPKRVRFDGAYPAACAEKSWPIAYADPRAYNERVLAAVWRDLGGTLTGRVRDGSAPATAPTFESRSPTLAELVRDINKFSNNVMAQQVFLTLAATQRGAGSPEAARDLLRQWLDQRLGASAAGAVIVNGSGLARETRISAGLLARLLQVAWASPLMSELMSSLPVSGVDGTLRRSRAPLGRAHLKTGSLRDVTGIAGYVLAASGRRYVVVGIVNHPNAGAARPALDALGRWAASDGTAAAETFE</sequence>
<comment type="similarity">
    <text evidence="1">Belongs to the peptidase S13 family.</text>
</comment>
<dbReference type="Pfam" id="PF02113">
    <property type="entry name" value="Peptidase_S13"/>
    <property type="match status" value="1"/>
</dbReference>
<keyword evidence="4" id="KW-0121">Carboxypeptidase</keyword>
<dbReference type="EMBL" id="JABWMJ010000005">
    <property type="protein sequence ID" value="NUZ06454.1"/>
    <property type="molecule type" value="Genomic_DNA"/>
</dbReference>
<name>A0A7Y6TWS9_9BURK</name>
<protein>
    <submittedName>
        <fullName evidence="4">D-alanyl-D-alanine carboxypeptidase/D-alanyl-D-alanine-endopeptidase</fullName>
        <ecNumber evidence="4">3.4.16.4</ecNumber>
    </submittedName>
</protein>
<dbReference type="Proteomes" id="UP000529637">
    <property type="component" value="Unassembled WGS sequence"/>
</dbReference>
<organism evidence="4 5">
    <name type="scientific">Piscinibacter koreensis</name>
    <dbReference type="NCBI Taxonomy" id="2742824"/>
    <lineage>
        <taxon>Bacteria</taxon>
        <taxon>Pseudomonadati</taxon>
        <taxon>Pseudomonadota</taxon>
        <taxon>Betaproteobacteria</taxon>
        <taxon>Burkholderiales</taxon>
        <taxon>Sphaerotilaceae</taxon>
        <taxon>Piscinibacter</taxon>
    </lineage>
</organism>
<evidence type="ECO:0000313" key="5">
    <source>
        <dbReference type="Proteomes" id="UP000529637"/>
    </source>
</evidence>
<gene>
    <name evidence="4" type="primary">dacB</name>
    <name evidence="4" type="ORF">HQN59_11850</name>
</gene>
<dbReference type="GO" id="GO:0009002">
    <property type="term" value="F:serine-type D-Ala-D-Ala carboxypeptidase activity"/>
    <property type="evidence" value="ECO:0007669"/>
    <property type="project" value="UniProtKB-EC"/>
</dbReference>
<dbReference type="EC" id="3.4.16.4" evidence="4"/>
<evidence type="ECO:0000256" key="3">
    <source>
        <dbReference type="SAM" id="SignalP"/>
    </source>
</evidence>
<dbReference type="GO" id="GO:0006508">
    <property type="term" value="P:proteolysis"/>
    <property type="evidence" value="ECO:0007669"/>
    <property type="project" value="InterPro"/>
</dbReference>
<dbReference type="PANTHER" id="PTHR30023">
    <property type="entry name" value="D-ALANYL-D-ALANINE CARBOXYPEPTIDASE"/>
    <property type="match status" value="1"/>
</dbReference>
<evidence type="ECO:0000256" key="2">
    <source>
        <dbReference type="ARBA" id="ARBA00022801"/>
    </source>
</evidence>
<dbReference type="SUPFAM" id="SSF56601">
    <property type="entry name" value="beta-lactamase/transpeptidase-like"/>
    <property type="match status" value="1"/>
</dbReference>
<evidence type="ECO:0000256" key="1">
    <source>
        <dbReference type="ARBA" id="ARBA00006096"/>
    </source>
</evidence>
<comment type="caution">
    <text evidence="4">The sequence shown here is derived from an EMBL/GenBank/DDBJ whole genome shotgun (WGS) entry which is preliminary data.</text>
</comment>
<feature type="chain" id="PRO_5031114305" evidence="3">
    <location>
        <begin position="33"/>
        <end position="486"/>
    </location>
</feature>
<keyword evidence="5" id="KW-1185">Reference proteome</keyword>
<evidence type="ECO:0000313" key="4">
    <source>
        <dbReference type="EMBL" id="NUZ06454.1"/>
    </source>
</evidence>
<dbReference type="AlphaFoldDB" id="A0A7Y6TWS9"/>
<keyword evidence="4" id="KW-0645">Protease</keyword>
<dbReference type="GO" id="GO:0000270">
    <property type="term" value="P:peptidoglycan metabolic process"/>
    <property type="evidence" value="ECO:0007669"/>
    <property type="project" value="TreeGrafter"/>
</dbReference>
<dbReference type="Gene3D" id="3.40.710.10">
    <property type="entry name" value="DD-peptidase/beta-lactamase superfamily"/>
    <property type="match status" value="1"/>
</dbReference>
<reference evidence="4 5" key="1">
    <citation type="submission" date="2020-06" db="EMBL/GenBank/DDBJ databases">
        <title>Schlegella sp. ID0723 isolated from air conditioner.</title>
        <authorList>
            <person name="Kim D.Y."/>
            <person name="Kim D.-U."/>
        </authorList>
    </citation>
    <scope>NUCLEOTIDE SEQUENCE [LARGE SCALE GENOMIC DNA]</scope>
    <source>
        <strain evidence="4 5">ID0723</strain>
    </source>
</reference>
<accession>A0A7Y6TWS9</accession>
<dbReference type="PANTHER" id="PTHR30023:SF0">
    <property type="entry name" value="PENICILLIN-SENSITIVE CARBOXYPEPTIDASE A"/>
    <property type="match status" value="1"/>
</dbReference>
<dbReference type="Gene3D" id="3.50.80.20">
    <property type="entry name" value="D-Ala-D-Ala carboxypeptidase C, peptidase S13"/>
    <property type="match status" value="1"/>
</dbReference>
<dbReference type="PRINTS" id="PR00922">
    <property type="entry name" value="DADACBPTASE3"/>
</dbReference>
<feature type="signal peptide" evidence="3">
    <location>
        <begin position="1"/>
        <end position="32"/>
    </location>
</feature>
<proteinExistence type="inferred from homology"/>
<keyword evidence="2 4" id="KW-0378">Hydrolase</keyword>
<dbReference type="InterPro" id="IPR012338">
    <property type="entry name" value="Beta-lactam/transpept-like"/>
</dbReference>
<keyword evidence="3" id="KW-0732">Signal</keyword>
<dbReference type="InterPro" id="IPR000667">
    <property type="entry name" value="Peptidase_S13"/>
</dbReference>
<dbReference type="NCBIfam" id="TIGR00666">
    <property type="entry name" value="PBP4"/>
    <property type="match status" value="1"/>
</dbReference>